<name>A0A4C1XJ96_EUMVA</name>
<gene>
    <name evidence="1" type="ORF">EVAR_49552_1</name>
</gene>
<comment type="caution">
    <text evidence="1">The sequence shown here is derived from an EMBL/GenBank/DDBJ whole genome shotgun (WGS) entry which is preliminary data.</text>
</comment>
<evidence type="ECO:0000313" key="1">
    <source>
        <dbReference type="EMBL" id="GBP63498.1"/>
    </source>
</evidence>
<accession>A0A4C1XJ96</accession>
<organism evidence="1 2">
    <name type="scientific">Eumeta variegata</name>
    <name type="common">Bagworm moth</name>
    <name type="synonym">Eumeta japonica</name>
    <dbReference type="NCBI Taxonomy" id="151549"/>
    <lineage>
        <taxon>Eukaryota</taxon>
        <taxon>Metazoa</taxon>
        <taxon>Ecdysozoa</taxon>
        <taxon>Arthropoda</taxon>
        <taxon>Hexapoda</taxon>
        <taxon>Insecta</taxon>
        <taxon>Pterygota</taxon>
        <taxon>Neoptera</taxon>
        <taxon>Endopterygota</taxon>
        <taxon>Lepidoptera</taxon>
        <taxon>Glossata</taxon>
        <taxon>Ditrysia</taxon>
        <taxon>Tineoidea</taxon>
        <taxon>Psychidae</taxon>
        <taxon>Oiketicinae</taxon>
        <taxon>Eumeta</taxon>
    </lineage>
</organism>
<reference evidence="1 2" key="1">
    <citation type="journal article" date="2019" name="Commun. Biol.">
        <title>The bagworm genome reveals a unique fibroin gene that provides high tensile strength.</title>
        <authorList>
            <person name="Kono N."/>
            <person name="Nakamura H."/>
            <person name="Ohtoshi R."/>
            <person name="Tomita M."/>
            <person name="Numata K."/>
            <person name="Arakawa K."/>
        </authorList>
    </citation>
    <scope>NUCLEOTIDE SEQUENCE [LARGE SCALE GENOMIC DNA]</scope>
</reference>
<dbReference type="AlphaFoldDB" id="A0A4C1XJ96"/>
<dbReference type="Proteomes" id="UP000299102">
    <property type="component" value="Unassembled WGS sequence"/>
</dbReference>
<evidence type="ECO:0000313" key="2">
    <source>
        <dbReference type="Proteomes" id="UP000299102"/>
    </source>
</evidence>
<dbReference type="EMBL" id="BGZK01000870">
    <property type="protein sequence ID" value="GBP63498.1"/>
    <property type="molecule type" value="Genomic_DNA"/>
</dbReference>
<sequence length="82" mass="9463">MRRGISDELIELTLARVRFYQSEMKTDATHPVFIVEYLARAGRARRRSAPAVRNDHRGKSLIEFGYYLTSAALDRTADFQTQ</sequence>
<keyword evidence="2" id="KW-1185">Reference proteome</keyword>
<proteinExistence type="predicted"/>
<protein>
    <submittedName>
        <fullName evidence="1">Uncharacterized protein</fullName>
    </submittedName>
</protein>